<comment type="caution">
    <text evidence="5">The sequence shown here is derived from an EMBL/GenBank/DDBJ whole genome shotgun (WGS) entry which is preliminary data.</text>
</comment>
<proteinExistence type="predicted"/>
<dbReference type="InterPro" id="IPR007811">
    <property type="entry name" value="RPC4"/>
</dbReference>
<dbReference type="GO" id="GO:0042797">
    <property type="term" value="P:tRNA transcription by RNA polymerase III"/>
    <property type="evidence" value="ECO:0007669"/>
    <property type="project" value="TreeGrafter"/>
</dbReference>
<dbReference type="AlphaFoldDB" id="A0A212CLL7"/>
<dbReference type="PANTHER" id="PTHR13408">
    <property type="entry name" value="DNA-DIRECTED RNA POLYMERASE III"/>
    <property type="match status" value="1"/>
</dbReference>
<keyword evidence="4" id="KW-0539">Nucleus</keyword>
<dbReference type="PANTHER" id="PTHR13408:SF0">
    <property type="entry name" value="DNA-DIRECTED RNA POLYMERASE III SUBUNIT RPC4"/>
    <property type="match status" value="1"/>
</dbReference>
<evidence type="ECO:0000313" key="6">
    <source>
        <dbReference type="Proteomes" id="UP000242450"/>
    </source>
</evidence>
<reference evidence="5 6" key="1">
    <citation type="journal article" date="2018" name="Mol. Genet. Genomics">
        <title>The red deer Cervus elaphus genome CerEla1.0: sequencing, annotating, genes, and chromosomes.</title>
        <authorList>
            <person name="Bana N.A."/>
            <person name="Nyiri A."/>
            <person name="Nagy J."/>
            <person name="Frank K."/>
            <person name="Nagy T."/>
            <person name="Steger V."/>
            <person name="Schiller M."/>
            <person name="Lakatos P."/>
            <person name="Sugar L."/>
            <person name="Horn P."/>
            <person name="Barta E."/>
            <person name="Orosz L."/>
        </authorList>
    </citation>
    <scope>NUCLEOTIDE SEQUENCE [LARGE SCALE GENOMIC DNA]</scope>
    <source>
        <strain evidence="5">Hungarian</strain>
    </source>
</reference>
<name>A0A212CLL7_CEREH</name>
<evidence type="ECO:0000256" key="4">
    <source>
        <dbReference type="ARBA" id="ARBA00023242"/>
    </source>
</evidence>
<evidence type="ECO:0000256" key="1">
    <source>
        <dbReference type="ARBA" id="ARBA00004123"/>
    </source>
</evidence>
<protein>
    <submittedName>
        <fullName evidence="5">Uncharacterized protein</fullName>
    </submittedName>
</protein>
<dbReference type="GO" id="GO:0003677">
    <property type="term" value="F:DNA binding"/>
    <property type="evidence" value="ECO:0007669"/>
    <property type="project" value="InterPro"/>
</dbReference>
<dbReference type="EMBL" id="MKHE01000017">
    <property type="protein sequence ID" value="OWK06918.1"/>
    <property type="molecule type" value="Genomic_DNA"/>
</dbReference>
<evidence type="ECO:0000256" key="2">
    <source>
        <dbReference type="ARBA" id="ARBA00022478"/>
    </source>
</evidence>
<dbReference type="OrthoDB" id="5836119at2759"/>
<gene>
    <name evidence="5" type="ORF">Celaphus_00018674</name>
</gene>
<keyword evidence="2" id="KW-0240">DNA-directed RNA polymerase</keyword>
<dbReference type="Proteomes" id="UP000242450">
    <property type="component" value="Chromosome 17"/>
</dbReference>
<keyword evidence="6" id="KW-1185">Reference proteome</keyword>
<sequence>MSLIHTSGQGQYLLGKVTLHVMMGTVCSFLQDLVAMGFGDSRMSEMTVLGYAECKLICSPNFESLLDHKHQ</sequence>
<accession>A0A212CLL7</accession>
<evidence type="ECO:0000256" key="3">
    <source>
        <dbReference type="ARBA" id="ARBA00023163"/>
    </source>
</evidence>
<evidence type="ECO:0000313" key="5">
    <source>
        <dbReference type="EMBL" id="OWK06918.1"/>
    </source>
</evidence>
<dbReference type="Pfam" id="PF05132">
    <property type="entry name" value="RNA_pol_Rpc4"/>
    <property type="match status" value="1"/>
</dbReference>
<comment type="subcellular location">
    <subcellularLocation>
        <location evidence="1">Nucleus</location>
    </subcellularLocation>
</comment>
<keyword evidence="3" id="KW-0804">Transcription</keyword>
<organism evidence="5 6">
    <name type="scientific">Cervus elaphus hippelaphus</name>
    <name type="common">European red deer</name>
    <dbReference type="NCBI Taxonomy" id="46360"/>
    <lineage>
        <taxon>Eukaryota</taxon>
        <taxon>Metazoa</taxon>
        <taxon>Chordata</taxon>
        <taxon>Craniata</taxon>
        <taxon>Vertebrata</taxon>
        <taxon>Euteleostomi</taxon>
        <taxon>Mammalia</taxon>
        <taxon>Eutheria</taxon>
        <taxon>Laurasiatheria</taxon>
        <taxon>Artiodactyla</taxon>
        <taxon>Ruminantia</taxon>
        <taxon>Pecora</taxon>
        <taxon>Cervidae</taxon>
        <taxon>Cervinae</taxon>
        <taxon>Cervus</taxon>
    </lineage>
</organism>
<dbReference type="GO" id="GO:0005666">
    <property type="term" value="C:RNA polymerase III complex"/>
    <property type="evidence" value="ECO:0007669"/>
    <property type="project" value="InterPro"/>
</dbReference>